<dbReference type="Proteomes" id="UP001254488">
    <property type="component" value="Unassembled WGS sequence"/>
</dbReference>
<dbReference type="InterPro" id="IPR015421">
    <property type="entry name" value="PyrdxlP-dep_Trfase_major"/>
</dbReference>
<evidence type="ECO:0000256" key="1">
    <source>
        <dbReference type="ARBA" id="ARBA00022898"/>
    </source>
</evidence>
<dbReference type="Gene3D" id="3.90.1150.10">
    <property type="entry name" value="Aspartate Aminotransferase, domain 1"/>
    <property type="match status" value="1"/>
</dbReference>
<dbReference type="InterPro" id="IPR015422">
    <property type="entry name" value="PyrdxlP-dep_Trfase_small"/>
</dbReference>
<keyword evidence="1" id="KW-0663">Pyridoxal phosphate</keyword>
<dbReference type="SUPFAM" id="SSF53383">
    <property type="entry name" value="PLP-dependent transferases"/>
    <property type="match status" value="1"/>
</dbReference>
<dbReference type="RefSeq" id="WP_311332333.1">
    <property type="nucleotide sequence ID" value="NZ_JAVRHZ010000002.1"/>
</dbReference>
<dbReference type="InterPro" id="IPR000192">
    <property type="entry name" value="Aminotrans_V_dom"/>
</dbReference>
<reference evidence="3 4" key="1">
    <citation type="submission" date="2023-09" db="EMBL/GenBank/DDBJ databases">
        <authorList>
            <person name="Rey-Velasco X."/>
        </authorList>
    </citation>
    <scope>NUCLEOTIDE SEQUENCE [LARGE SCALE GENOMIC DNA]</scope>
    <source>
        <strain evidence="3 4">W242</strain>
    </source>
</reference>
<organism evidence="3 4">
    <name type="scientific">Patiriisocius hiemis</name>
    <dbReference type="NCBI Taxonomy" id="3075604"/>
    <lineage>
        <taxon>Bacteria</taxon>
        <taxon>Pseudomonadati</taxon>
        <taxon>Bacteroidota</taxon>
        <taxon>Flavobacteriia</taxon>
        <taxon>Flavobacteriales</taxon>
        <taxon>Flavobacteriaceae</taxon>
        <taxon>Patiriisocius</taxon>
    </lineage>
</organism>
<evidence type="ECO:0000259" key="2">
    <source>
        <dbReference type="Pfam" id="PF00266"/>
    </source>
</evidence>
<feature type="domain" description="Aminotransferase class V" evidence="2">
    <location>
        <begin position="38"/>
        <end position="352"/>
    </location>
</feature>
<keyword evidence="3" id="KW-0032">Aminotransferase</keyword>
<dbReference type="PANTHER" id="PTHR43586:SF15">
    <property type="entry name" value="BLR3095 PROTEIN"/>
    <property type="match status" value="1"/>
</dbReference>
<keyword evidence="3" id="KW-0808">Transferase</keyword>
<proteinExistence type="predicted"/>
<evidence type="ECO:0000313" key="3">
    <source>
        <dbReference type="EMBL" id="MDT0555379.1"/>
    </source>
</evidence>
<dbReference type="Pfam" id="PF00266">
    <property type="entry name" value="Aminotran_5"/>
    <property type="match status" value="1"/>
</dbReference>
<protein>
    <submittedName>
        <fullName evidence="3">Aminotransferase class V-fold PLP-dependent enzyme</fullName>
    </submittedName>
</protein>
<dbReference type="Gene3D" id="3.40.640.10">
    <property type="entry name" value="Type I PLP-dependent aspartate aminotransferase-like (Major domain)"/>
    <property type="match status" value="1"/>
</dbReference>
<dbReference type="EMBL" id="JAVRHZ010000002">
    <property type="protein sequence ID" value="MDT0555379.1"/>
    <property type="molecule type" value="Genomic_DNA"/>
</dbReference>
<accession>A0ABU2YB11</accession>
<sequence>MSPQLKSVEAIGINNLKRKSNPFSISVDDFFSEKKVLKNRFTQLIEAPDPEYIAIIPSVSYGIANAVANIPFLKGDEIIVLEEQFPSNYYAWKQLEKEKGVVVKTITAPPISKDRASRWNTDILNTISKKTKCVAIPQVHWADGTLFNLREIKEKVAQADGYLIIDGTQSVGAMPFSVNEIQPDALICGGYKWLLGPYSIGVAYYGERFHNGTPIENNWMNHIGSENFTNLVNYNHLLKPKATRYDVGESSNFILTPMLSEAIKQLLEWKPANIQEYCKSINQKAINTLLENGYFIEDAANRGHHLFGIYLPKNRDIETLKSKIKSQNISVSYRGNAIRVSPSVYNSKEELEKLVSCFI</sequence>
<evidence type="ECO:0000313" key="4">
    <source>
        <dbReference type="Proteomes" id="UP001254488"/>
    </source>
</evidence>
<keyword evidence="4" id="KW-1185">Reference proteome</keyword>
<gene>
    <name evidence="3" type="ORF">RM538_05145</name>
</gene>
<name>A0ABU2YB11_9FLAO</name>
<dbReference type="PANTHER" id="PTHR43586">
    <property type="entry name" value="CYSTEINE DESULFURASE"/>
    <property type="match status" value="1"/>
</dbReference>
<dbReference type="InterPro" id="IPR015424">
    <property type="entry name" value="PyrdxlP-dep_Trfase"/>
</dbReference>
<comment type="caution">
    <text evidence="3">The sequence shown here is derived from an EMBL/GenBank/DDBJ whole genome shotgun (WGS) entry which is preliminary data.</text>
</comment>
<dbReference type="GO" id="GO:0008483">
    <property type="term" value="F:transaminase activity"/>
    <property type="evidence" value="ECO:0007669"/>
    <property type="project" value="UniProtKB-KW"/>
</dbReference>